<reference evidence="1 2" key="1">
    <citation type="journal article" date="2015" name="Genome Announc.">
        <title>Complete Genome Sequence of Cupriavidus basilensis 4G11, Isolated from the Oak Ridge Field Research Center Site.</title>
        <authorList>
            <person name="Ray J."/>
            <person name="Waters R.J."/>
            <person name="Skerker J.M."/>
            <person name="Kuehl J.V."/>
            <person name="Price M.N."/>
            <person name="Huang J."/>
            <person name="Chakraborty R."/>
            <person name="Arkin A.P."/>
            <person name="Deutschbauer A."/>
        </authorList>
    </citation>
    <scope>NUCLEOTIDE SEQUENCE [LARGE SCALE GENOMIC DNA]</scope>
    <source>
        <strain evidence="1">4G11</strain>
    </source>
</reference>
<dbReference type="EMBL" id="CP010536">
    <property type="protein sequence ID" value="AJG19054.1"/>
    <property type="molecule type" value="Genomic_DNA"/>
</dbReference>
<evidence type="ECO:0000313" key="1">
    <source>
        <dbReference type="EMBL" id="AJG19054.1"/>
    </source>
</evidence>
<dbReference type="Proteomes" id="UP000031843">
    <property type="component" value="Chromosome main"/>
</dbReference>
<name>A0A0C4Y9W9_9BURK</name>
<protein>
    <submittedName>
        <fullName evidence="1">Uncharacterized protein</fullName>
    </submittedName>
</protein>
<proteinExistence type="predicted"/>
<dbReference type="RefSeq" id="WP_043345559.1">
    <property type="nucleotide sequence ID" value="NZ_CP010536.1"/>
</dbReference>
<accession>A0A0C4Y9W9</accession>
<dbReference type="AlphaFoldDB" id="A0A0C4Y9W9"/>
<gene>
    <name evidence="1" type="ORF">RR42_m1657</name>
</gene>
<sequence>MNQLEQCDLCRAKGGRLDFNHVCCRVRFLLKMPHVEIRRAWIDYWRKRDGDSMATRIETEVQARWAERNRA</sequence>
<dbReference type="KEGG" id="cbw:RR42_m1657"/>
<keyword evidence="2" id="KW-1185">Reference proteome</keyword>
<organism evidence="1 2">
    <name type="scientific">Cupriavidus basilensis</name>
    <dbReference type="NCBI Taxonomy" id="68895"/>
    <lineage>
        <taxon>Bacteria</taxon>
        <taxon>Pseudomonadati</taxon>
        <taxon>Pseudomonadota</taxon>
        <taxon>Betaproteobacteria</taxon>
        <taxon>Burkholderiales</taxon>
        <taxon>Burkholderiaceae</taxon>
        <taxon>Cupriavidus</taxon>
    </lineage>
</organism>
<dbReference type="STRING" id="68895.RR42_m1657"/>
<evidence type="ECO:0000313" key="2">
    <source>
        <dbReference type="Proteomes" id="UP000031843"/>
    </source>
</evidence>